<dbReference type="Gene3D" id="3.40.1380.10">
    <property type="match status" value="1"/>
</dbReference>
<keyword evidence="12" id="KW-0378">Hydrolase</keyword>
<dbReference type="HAMAP" id="MF_00815">
    <property type="entry name" value="ATP_synth_gamma_bact"/>
    <property type="match status" value="1"/>
</dbReference>
<dbReference type="GO" id="GO:0046933">
    <property type="term" value="F:proton-transporting ATP synthase activity, rotational mechanism"/>
    <property type="evidence" value="ECO:0007669"/>
    <property type="project" value="UniProtKB-UniRule"/>
</dbReference>
<dbReference type="GO" id="GO:0005524">
    <property type="term" value="F:ATP binding"/>
    <property type="evidence" value="ECO:0007669"/>
    <property type="project" value="UniProtKB-UniRule"/>
</dbReference>
<evidence type="ECO:0000256" key="8">
    <source>
        <dbReference type="ARBA" id="ARBA00023136"/>
    </source>
</evidence>
<dbReference type="PANTHER" id="PTHR11693:SF22">
    <property type="entry name" value="ATP SYNTHASE SUBUNIT GAMMA, MITOCHONDRIAL"/>
    <property type="match status" value="1"/>
</dbReference>
<comment type="subcellular location">
    <subcellularLocation>
        <location evidence="2 11">Cell membrane</location>
        <topology evidence="2 11">Peripheral membrane protein</topology>
    </subcellularLocation>
</comment>
<name>A0A072NMR7_SCHAZ</name>
<dbReference type="Pfam" id="PF00231">
    <property type="entry name" value="ATP-synt"/>
    <property type="match status" value="1"/>
</dbReference>
<dbReference type="NCBIfam" id="NF004147">
    <property type="entry name" value="PRK05621.2-1"/>
    <property type="match status" value="1"/>
</dbReference>
<dbReference type="PANTHER" id="PTHR11693">
    <property type="entry name" value="ATP SYNTHASE GAMMA CHAIN"/>
    <property type="match status" value="1"/>
</dbReference>
<proteinExistence type="inferred from homology"/>
<sequence length="286" mass="31710">MASLREIKGRITSTKKTMQITKAMHMVSASKLSRAEENAKSFYPYMEKMQEVVTSIALGSKGVSHPMLESRPVKKTGYLVITSDRGLAGAYNSNVLRAVLRQIQERHKSTDEYTIVAIGRMGRDFFKKRNMPVVKEITGLADQPVFSDIKEIANQAVGMFTDGAYDELYMYYNHFVSAISQELTVKKLLPLTDLAEGNTKLSSYEYEPSQEEILETLLPQYAESLIYGALLDGKASEHASRMTAMKSATDNAGELIDSLTLLFNRARQAAITQEITEIVGGAAALE</sequence>
<reference evidence="12 13" key="1">
    <citation type="submission" date="2014-04" db="EMBL/GenBank/DDBJ databases">
        <title>Draft genome sequence of Bacillus azotoformans MEV2011, a (co-) denitrifying strain unable to grow in the presence of oxygen.</title>
        <authorList>
            <person name="Nielsen M."/>
            <person name="Schreiber L."/>
            <person name="Finster K."/>
            <person name="Schramm A."/>
        </authorList>
    </citation>
    <scope>NUCLEOTIDE SEQUENCE [LARGE SCALE GENOMIC DNA]</scope>
    <source>
        <strain evidence="12 13">MEV2011</strain>
    </source>
</reference>
<keyword evidence="7 11" id="KW-0406">Ion transport</keyword>
<keyword evidence="5 11" id="KW-1003">Cell membrane</keyword>
<dbReference type="EMBL" id="JJRY01000009">
    <property type="protein sequence ID" value="KEF38193.1"/>
    <property type="molecule type" value="Genomic_DNA"/>
</dbReference>
<dbReference type="FunFam" id="1.10.287.80:FF:000010">
    <property type="entry name" value="ATP synthase gamma chain"/>
    <property type="match status" value="1"/>
</dbReference>
<keyword evidence="8 11" id="KW-0472">Membrane</keyword>
<evidence type="ECO:0000256" key="10">
    <source>
        <dbReference type="ARBA" id="ARBA00023310"/>
    </source>
</evidence>
<dbReference type="CDD" id="cd12151">
    <property type="entry name" value="F1-ATPase_gamma"/>
    <property type="match status" value="1"/>
</dbReference>
<evidence type="ECO:0000256" key="3">
    <source>
        <dbReference type="ARBA" id="ARBA00007681"/>
    </source>
</evidence>
<comment type="subunit">
    <text evidence="11">F-type ATPases have 2 components, CF(1) - the catalytic core - and CF(0) - the membrane proton channel. CF(1) has five subunits: alpha(3), beta(3), gamma(1), delta(1), epsilon(1). CF(0) has three main subunits: a, b and c.</text>
</comment>
<dbReference type="OrthoDB" id="9812769at2"/>
<evidence type="ECO:0000256" key="9">
    <source>
        <dbReference type="ARBA" id="ARBA00023196"/>
    </source>
</evidence>
<dbReference type="Gene3D" id="1.10.287.80">
    <property type="entry name" value="ATP synthase, gamma subunit, helix hairpin domain"/>
    <property type="match status" value="1"/>
</dbReference>
<dbReference type="RefSeq" id="WP_035195933.1">
    <property type="nucleotide sequence ID" value="NZ_JJRY01000009.1"/>
</dbReference>
<dbReference type="InterPro" id="IPR023632">
    <property type="entry name" value="ATP_synth_F1_gsu_CS"/>
</dbReference>
<dbReference type="NCBIfam" id="TIGR01146">
    <property type="entry name" value="ATPsyn_F1gamma"/>
    <property type="match status" value="1"/>
</dbReference>
<dbReference type="InterPro" id="IPR000131">
    <property type="entry name" value="ATP_synth_F1_gsu"/>
</dbReference>
<dbReference type="GO" id="GO:0005886">
    <property type="term" value="C:plasma membrane"/>
    <property type="evidence" value="ECO:0007669"/>
    <property type="project" value="UniProtKB-SubCell"/>
</dbReference>
<dbReference type="GO" id="GO:0016787">
    <property type="term" value="F:hydrolase activity"/>
    <property type="evidence" value="ECO:0007669"/>
    <property type="project" value="UniProtKB-KW"/>
</dbReference>
<evidence type="ECO:0000256" key="2">
    <source>
        <dbReference type="ARBA" id="ARBA00004202"/>
    </source>
</evidence>
<comment type="caution">
    <text evidence="12">The sequence shown here is derived from an EMBL/GenBank/DDBJ whole genome shotgun (WGS) entry which is preliminary data.</text>
</comment>
<comment type="similarity">
    <text evidence="3 11">Belongs to the ATPase gamma chain family.</text>
</comment>
<dbReference type="GO" id="GO:0042777">
    <property type="term" value="P:proton motive force-driven plasma membrane ATP synthesis"/>
    <property type="evidence" value="ECO:0007669"/>
    <property type="project" value="UniProtKB-UniRule"/>
</dbReference>
<evidence type="ECO:0000256" key="4">
    <source>
        <dbReference type="ARBA" id="ARBA00022448"/>
    </source>
</evidence>
<dbReference type="PRINTS" id="PR00126">
    <property type="entry name" value="ATPASEGAMMA"/>
</dbReference>
<evidence type="ECO:0000256" key="6">
    <source>
        <dbReference type="ARBA" id="ARBA00022781"/>
    </source>
</evidence>
<keyword evidence="6 11" id="KW-0375">Hydrogen ion transport</keyword>
<dbReference type="Proteomes" id="UP000027936">
    <property type="component" value="Unassembled WGS sequence"/>
</dbReference>
<dbReference type="FunFam" id="3.40.1380.10:FF:000002">
    <property type="entry name" value="ATP synthase gamma chain"/>
    <property type="match status" value="1"/>
</dbReference>
<keyword evidence="10 11" id="KW-0066">ATP synthesis</keyword>
<keyword evidence="4 11" id="KW-0813">Transport</keyword>
<dbReference type="GO" id="GO:0045259">
    <property type="term" value="C:proton-transporting ATP synthase complex"/>
    <property type="evidence" value="ECO:0007669"/>
    <property type="project" value="UniProtKB-KW"/>
</dbReference>
<evidence type="ECO:0000313" key="12">
    <source>
        <dbReference type="EMBL" id="KEF38193.1"/>
    </source>
</evidence>
<comment type="function">
    <text evidence="1 11">Produces ATP from ADP in the presence of a proton gradient across the membrane. The gamma chain is believed to be important in regulating ATPase activity and the flow of protons through the CF(0) complex.</text>
</comment>
<evidence type="ECO:0000256" key="5">
    <source>
        <dbReference type="ARBA" id="ARBA00022475"/>
    </source>
</evidence>
<organism evidence="12 13">
    <name type="scientific">Schinkia azotoformans MEV2011</name>
    <dbReference type="NCBI Taxonomy" id="1348973"/>
    <lineage>
        <taxon>Bacteria</taxon>
        <taxon>Bacillati</taxon>
        <taxon>Bacillota</taxon>
        <taxon>Bacilli</taxon>
        <taxon>Bacillales</taxon>
        <taxon>Bacillaceae</taxon>
        <taxon>Calidifontibacillus/Schinkia group</taxon>
        <taxon>Schinkia</taxon>
    </lineage>
</organism>
<dbReference type="PROSITE" id="PS00153">
    <property type="entry name" value="ATPASE_GAMMA"/>
    <property type="match status" value="1"/>
</dbReference>
<accession>A0A072NMR7</accession>
<evidence type="ECO:0000313" key="13">
    <source>
        <dbReference type="Proteomes" id="UP000027936"/>
    </source>
</evidence>
<protein>
    <recommendedName>
        <fullName evidence="11">ATP synthase gamma chain</fullName>
    </recommendedName>
    <alternativeName>
        <fullName evidence="11">ATP synthase F1 sector gamma subunit</fullName>
    </alternativeName>
    <alternativeName>
        <fullName evidence="11">F-ATPase gamma subunit</fullName>
    </alternativeName>
</protein>
<gene>
    <name evidence="11" type="primary">atpG</name>
    <name evidence="12" type="ORF">M670_02612</name>
</gene>
<dbReference type="PATRIC" id="fig|1348973.3.peg.2529"/>
<evidence type="ECO:0000256" key="11">
    <source>
        <dbReference type="HAMAP-Rule" id="MF_00815"/>
    </source>
</evidence>
<dbReference type="InterPro" id="IPR035968">
    <property type="entry name" value="ATP_synth_F1_ATPase_gsu"/>
</dbReference>
<evidence type="ECO:0000256" key="7">
    <source>
        <dbReference type="ARBA" id="ARBA00023065"/>
    </source>
</evidence>
<dbReference type="AlphaFoldDB" id="A0A072NMR7"/>
<evidence type="ECO:0000256" key="1">
    <source>
        <dbReference type="ARBA" id="ARBA00003456"/>
    </source>
</evidence>
<keyword evidence="9 11" id="KW-0139">CF(1)</keyword>
<dbReference type="SUPFAM" id="SSF52943">
    <property type="entry name" value="ATP synthase (F1-ATPase), gamma subunit"/>
    <property type="match status" value="1"/>
</dbReference>